<dbReference type="PANTHER" id="PTHR42109">
    <property type="entry name" value="UNPLACED GENOMIC SCAFFOLD UM_SCAF_CONTIG_1.265, WHOLE GENOME SHOTGUN SEQUENCE"/>
    <property type="match status" value="1"/>
</dbReference>
<keyword evidence="1" id="KW-0812">Transmembrane</keyword>
<feature type="transmembrane region" description="Helical" evidence="1">
    <location>
        <begin position="173"/>
        <end position="197"/>
    </location>
</feature>
<dbReference type="AlphaFoldDB" id="A0A8H4W446"/>
<dbReference type="EMBL" id="JAAMPI010000568">
    <property type="protein sequence ID" value="KAF4630269.1"/>
    <property type="molecule type" value="Genomic_DNA"/>
</dbReference>
<dbReference type="InterPro" id="IPR056119">
    <property type="entry name" value="DUF7702"/>
</dbReference>
<organism evidence="3 4">
    <name type="scientific">Cudoniella acicularis</name>
    <dbReference type="NCBI Taxonomy" id="354080"/>
    <lineage>
        <taxon>Eukaryota</taxon>
        <taxon>Fungi</taxon>
        <taxon>Dikarya</taxon>
        <taxon>Ascomycota</taxon>
        <taxon>Pezizomycotina</taxon>
        <taxon>Leotiomycetes</taxon>
        <taxon>Helotiales</taxon>
        <taxon>Tricladiaceae</taxon>
        <taxon>Cudoniella</taxon>
    </lineage>
</organism>
<keyword evidence="4" id="KW-1185">Reference proteome</keyword>
<dbReference type="Pfam" id="PF24800">
    <property type="entry name" value="DUF7702"/>
    <property type="match status" value="1"/>
</dbReference>
<comment type="caution">
    <text evidence="3">The sequence shown here is derived from an EMBL/GenBank/DDBJ whole genome shotgun (WGS) entry which is preliminary data.</text>
</comment>
<gene>
    <name evidence="3" type="ORF">G7Y89_g7871</name>
</gene>
<dbReference type="PANTHER" id="PTHR42109:SF3">
    <property type="entry name" value="INTEGRAL MEMBRANE PROTEIN (AFU_ORTHOLOGUE AFUA_5G00100)"/>
    <property type="match status" value="1"/>
</dbReference>
<keyword evidence="1" id="KW-0472">Membrane</keyword>
<feature type="domain" description="DUF7702" evidence="2">
    <location>
        <begin position="7"/>
        <end position="235"/>
    </location>
</feature>
<evidence type="ECO:0000313" key="3">
    <source>
        <dbReference type="EMBL" id="KAF4630269.1"/>
    </source>
</evidence>
<sequence length="246" mass="26087">MSALDKVQLAIYLTLSFPTIYILIRHGRPGILGWFYILAFCSLRIVGGALSISADNSGTPSTTAATISSIGLSPLLIGISGILHEANAKLRAAREWPIIACYHFIVITGLALIVCGSSAFKGGAVSSGTLALLKVGIIVLLLAWVVLIIWGLFSLLLSQRTKDTPGFSGGTMLLYAVLFSLPFASIRVLYSVLAIVAPSKNLNLMSENMGLKIGLSFIPELIAVLGFVFVGLATHNLRKTTKGVVK</sequence>
<accession>A0A8H4W446</accession>
<evidence type="ECO:0000259" key="2">
    <source>
        <dbReference type="Pfam" id="PF24800"/>
    </source>
</evidence>
<reference evidence="3 4" key="1">
    <citation type="submission" date="2020-03" db="EMBL/GenBank/DDBJ databases">
        <title>Draft Genome Sequence of Cudoniella acicularis.</title>
        <authorList>
            <person name="Buettner E."/>
            <person name="Kellner H."/>
        </authorList>
    </citation>
    <scope>NUCLEOTIDE SEQUENCE [LARGE SCALE GENOMIC DNA]</scope>
    <source>
        <strain evidence="3 4">DSM 108380</strain>
    </source>
</reference>
<name>A0A8H4W446_9HELO</name>
<evidence type="ECO:0000313" key="4">
    <source>
        <dbReference type="Proteomes" id="UP000566819"/>
    </source>
</evidence>
<keyword evidence="1" id="KW-1133">Transmembrane helix</keyword>
<feature type="transmembrane region" description="Helical" evidence="1">
    <location>
        <begin position="96"/>
        <end position="120"/>
    </location>
</feature>
<feature type="transmembrane region" description="Helical" evidence="1">
    <location>
        <begin position="64"/>
        <end position="84"/>
    </location>
</feature>
<dbReference type="OrthoDB" id="2560628at2759"/>
<evidence type="ECO:0000256" key="1">
    <source>
        <dbReference type="SAM" id="Phobius"/>
    </source>
</evidence>
<proteinExistence type="predicted"/>
<feature type="transmembrane region" description="Helical" evidence="1">
    <location>
        <begin position="31"/>
        <end position="52"/>
    </location>
</feature>
<protein>
    <recommendedName>
        <fullName evidence="2">DUF7702 domain-containing protein</fullName>
    </recommendedName>
</protein>
<feature type="transmembrane region" description="Helical" evidence="1">
    <location>
        <begin position="132"/>
        <end position="153"/>
    </location>
</feature>
<feature type="transmembrane region" description="Helical" evidence="1">
    <location>
        <begin position="217"/>
        <end position="237"/>
    </location>
</feature>
<feature type="transmembrane region" description="Helical" evidence="1">
    <location>
        <begin position="6"/>
        <end position="24"/>
    </location>
</feature>
<dbReference type="Proteomes" id="UP000566819">
    <property type="component" value="Unassembled WGS sequence"/>
</dbReference>